<dbReference type="AlphaFoldDB" id="D0GPF0"/>
<protein>
    <submittedName>
        <fullName evidence="1">Uncharacterized protein</fullName>
    </submittedName>
</protein>
<keyword evidence="2" id="KW-1185">Reference proteome</keyword>
<reference evidence="1 2" key="1">
    <citation type="submission" date="2009-10" db="EMBL/GenBank/DDBJ databases">
        <authorList>
            <person name="Harkins D.M."/>
            <person name="Madupu R."/>
            <person name="Durkin A.S."/>
            <person name="Torralba M."/>
            <person name="Methe B."/>
            <person name="Sutton G.G."/>
            <person name="Strausberg R.L."/>
            <person name="Nelson K.E."/>
        </authorList>
    </citation>
    <scope>NUCLEOTIDE SEQUENCE [LARGE SCALE GENOMIC DNA]</scope>
    <source>
        <strain evidence="1 2">F0264</strain>
    </source>
</reference>
<evidence type="ECO:0000313" key="2">
    <source>
        <dbReference type="Proteomes" id="UP000004226"/>
    </source>
</evidence>
<evidence type="ECO:0000313" key="1">
    <source>
        <dbReference type="EMBL" id="EEY34034.1"/>
    </source>
</evidence>
<dbReference type="EMBL" id="ADAD01000192">
    <property type="protein sequence ID" value="EEY34034.1"/>
    <property type="molecule type" value="Genomic_DNA"/>
</dbReference>
<comment type="caution">
    <text evidence="1">The sequence shown here is derived from an EMBL/GenBank/DDBJ whole genome shotgun (WGS) entry which is preliminary data.</text>
</comment>
<gene>
    <name evidence="1" type="ORF">HMPREF0554_0186</name>
</gene>
<organism evidence="1 2">
    <name type="scientific">Pseudoleptotrichia goodfellowii F0264</name>
    <dbReference type="NCBI Taxonomy" id="596323"/>
    <lineage>
        <taxon>Bacteria</taxon>
        <taxon>Fusobacteriati</taxon>
        <taxon>Fusobacteriota</taxon>
        <taxon>Fusobacteriia</taxon>
        <taxon>Fusobacteriales</taxon>
        <taxon>Leptotrichiaceae</taxon>
        <taxon>Pseudoleptotrichia</taxon>
    </lineage>
</organism>
<dbReference type="Proteomes" id="UP000004226">
    <property type="component" value="Unassembled WGS sequence"/>
</dbReference>
<accession>D0GPF0</accession>
<sequence length="42" mass="5325">MTEDFYVNFFNQHSIINNILNTLNYYQYYYSVLFCWNKEKQD</sequence>
<name>D0GPF0_9FUSO</name>
<proteinExistence type="predicted"/>